<dbReference type="RefSeq" id="WP_025641417.1">
    <property type="nucleotide sequence ID" value="NZ_LT669839.1"/>
</dbReference>
<dbReference type="Gene3D" id="3.40.50.300">
    <property type="entry name" value="P-loop containing nucleotide triphosphate hydrolases"/>
    <property type="match status" value="1"/>
</dbReference>
<evidence type="ECO:0000259" key="1">
    <source>
        <dbReference type="Pfam" id="PF13401"/>
    </source>
</evidence>
<organism evidence="2 3">
    <name type="scientific">[Clostridium] ultunense Esp</name>
    <dbReference type="NCBI Taxonomy" id="1288971"/>
    <lineage>
        <taxon>Bacteria</taxon>
        <taxon>Bacillati</taxon>
        <taxon>Bacillota</taxon>
        <taxon>Tissierellia</taxon>
        <taxon>Tissierellales</taxon>
        <taxon>Tepidimicrobiaceae</taxon>
        <taxon>Schnuerera</taxon>
    </lineage>
</organism>
<dbReference type="Proteomes" id="UP000245423">
    <property type="component" value="Chromosome 1"/>
</dbReference>
<accession>A0A1M4PPJ1</accession>
<evidence type="ECO:0000313" key="2">
    <source>
        <dbReference type="EMBL" id="SHD77386.1"/>
    </source>
</evidence>
<dbReference type="InterPro" id="IPR052026">
    <property type="entry name" value="ExeA_AAA_ATPase_DNA-bind"/>
</dbReference>
<dbReference type="PANTHER" id="PTHR35894">
    <property type="entry name" value="GENERAL SECRETION PATHWAY PROTEIN A-RELATED"/>
    <property type="match status" value="1"/>
</dbReference>
<reference evidence="2 3" key="1">
    <citation type="submission" date="2016-11" db="EMBL/GenBank/DDBJ databases">
        <authorList>
            <person name="Manzoor S."/>
        </authorList>
    </citation>
    <scope>NUCLEOTIDE SEQUENCE [LARGE SCALE GENOMIC DNA]</scope>
    <source>
        <strain evidence="2">Clostridium ultunense strain Esp</strain>
    </source>
</reference>
<dbReference type="InterPro" id="IPR027417">
    <property type="entry name" value="P-loop_NTPase"/>
</dbReference>
<dbReference type="PANTHER" id="PTHR35894:SF1">
    <property type="entry name" value="PHOSPHORIBULOKINASE _ URIDINE KINASE FAMILY"/>
    <property type="match status" value="1"/>
</dbReference>
<dbReference type="OrthoDB" id="9815896at2"/>
<gene>
    <name evidence="2" type="ORF">CUESP1_2029</name>
</gene>
<feature type="domain" description="ORC1/DEAH AAA+ ATPase" evidence="1">
    <location>
        <begin position="43"/>
        <end position="165"/>
    </location>
</feature>
<dbReference type="SUPFAM" id="SSF52540">
    <property type="entry name" value="P-loop containing nucleoside triphosphate hydrolases"/>
    <property type="match status" value="1"/>
</dbReference>
<keyword evidence="3" id="KW-1185">Reference proteome</keyword>
<evidence type="ECO:0000313" key="3">
    <source>
        <dbReference type="Proteomes" id="UP000245423"/>
    </source>
</evidence>
<dbReference type="GO" id="GO:0016887">
    <property type="term" value="F:ATP hydrolysis activity"/>
    <property type="evidence" value="ECO:0007669"/>
    <property type="project" value="InterPro"/>
</dbReference>
<name>A0A1M4PPJ1_9FIRM</name>
<proteinExistence type="predicted"/>
<dbReference type="InterPro" id="IPR049945">
    <property type="entry name" value="AAA_22"/>
</dbReference>
<sequence>MYKAFYGLSYDPFLKSIETKDYFKSQDFKGALSRLEFLKNINGFGLVTGEPGVGKSFLLRCFVDSLNPNLFKPVYIPISTLTVMDFYRALCNGLGIIPAYKKILMFKQIQESIYTYQHSKNITPVIIVDEAQFLTNSVLDDLRLIFNFEMDSKDYAILILSGQTPFISQISRQPHEALRQRIVVNFHLTGLTKDETKEYIKSRLKLAGCFDQIFTDSAYELLYSSTNGSIRTLNSLVRMCLISGANEKLKSIDNELVFMAQNELNIVA</sequence>
<dbReference type="EMBL" id="LT669839">
    <property type="protein sequence ID" value="SHD77386.1"/>
    <property type="molecule type" value="Genomic_DNA"/>
</dbReference>
<dbReference type="Pfam" id="PF13401">
    <property type="entry name" value="AAA_22"/>
    <property type="match status" value="1"/>
</dbReference>
<protein>
    <recommendedName>
        <fullName evidence="1">ORC1/DEAH AAA+ ATPase domain-containing protein</fullName>
    </recommendedName>
</protein>
<dbReference type="AlphaFoldDB" id="A0A1M4PPJ1"/>